<evidence type="ECO:0000313" key="11">
    <source>
        <dbReference type="Proteomes" id="UP001359485"/>
    </source>
</evidence>
<dbReference type="PRINTS" id="PR02049">
    <property type="entry name" value="PROTEINF36A"/>
</dbReference>
<keyword evidence="4 9" id="KW-0812">Transmembrane</keyword>
<feature type="transmembrane region" description="Helical" evidence="9">
    <location>
        <begin position="57"/>
        <end position="75"/>
    </location>
</feature>
<comment type="subcellular location">
    <subcellularLocation>
        <location evidence="1">Mitochondrion inner membrane</location>
    </subcellularLocation>
</comment>
<keyword evidence="6 9" id="KW-1133">Transmembrane helix</keyword>
<evidence type="ECO:0000256" key="3">
    <source>
        <dbReference type="ARBA" id="ARBA00017689"/>
    </source>
</evidence>
<keyword evidence="8 9" id="KW-0472">Membrane</keyword>
<evidence type="ECO:0000313" key="10">
    <source>
        <dbReference type="EMBL" id="KAK6640382.1"/>
    </source>
</evidence>
<proteinExistence type="inferred from homology"/>
<dbReference type="Proteomes" id="UP001359485">
    <property type="component" value="Unassembled WGS sequence"/>
</dbReference>
<dbReference type="PANTHER" id="PTHR31586:SF1">
    <property type="entry name" value="CYTOCHROME C OXIDASE ASSEMBLY PROTEIN COX20, MITOCHONDRIAL"/>
    <property type="match status" value="1"/>
</dbReference>
<keyword evidence="7" id="KW-0496">Mitochondrion</keyword>
<evidence type="ECO:0000256" key="2">
    <source>
        <dbReference type="ARBA" id="ARBA00009575"/>
    </source>
</evidence>
<evidence type="ECO:0000256" key="8">
    <source>
        <dbReference type="ARBA" id="ARBA00023136"/>
    </source>
</evidence>
<keyword evidence="5" id="KW-0999">Mitochondrion inner membrane</keyword>
<evidence type="ECO:0000256" key="1">
    <source>
        <dbReference type="ARBA" id="ARBA00004273"/>
    </source>
</evidence>
<gene>
    <name evidence="10" type="ORF">RUM44_012075</name>
</gene>
<dbReference type="PANTHER" id="PTHR31586">
    <property type="entry name" value="CYTOCHROME C OXIDASE PROTEIN 20"/>
    <property type="match status" value="1"/>
</dbReference>
<reference evidence="10 11" key="1">
    <citation type="submission" date="2023-09" db="EMBL/GenBank/DDBJ databases">
        <title>Genomes of two closely related lineages of the louse Polyplax serrata with different host specificities.</title>
        <authorList>
            <person name="Martinu J."/>
            <person name="Tarabai H."/>
            <person name="Stefka J."/>
            <person name="Hypsa V."/>
        </authorList>
    </citation>
    <scope>NUCLEOTIDE SEQUENCE [LARGE SCALE GENOMIC DNA]</scope>
    <source>
        <strain evidence="10">98ZLc_SE</strain>
    </source>
</reference>
<accession>A0ABR1BE89</accession>
<organism evidence="10 11">
    <name type="scientific">Polyplax serrata</name>
    <name type="common">Common mouse louse</name>
    <dbReference type="NCBI Taxonomy" id="468196"/>
    <lineage>
        <taxon>Eukaryota</taxon>
        <taxon>Metazoa</taxon>
        <taxon>Ecdysozoa</taxon>
        <taxon>Arthropoda</taxon>
        <taxon>Hexapoda</taxon>
        <taxon>Insecta</taxon>
        <taxon>Pterygota</taxon>
        <taxon>Neoptera</taxon>
        <taxon>Paraneoptera</taxon>
        <taxon>Psocodea</taxon>
        <taxon>Troctomorpha</taxon>
        <taxon>Phthiraptera</taxon>
        <taxon>Anoplura</taxon>
        <taxon>Polyplacidae</taxon>
        <taxon>Polyplax</taxon>
    </lineage>
</organism>
<feature type="transmembrane region" description="Helical" evidence="9">
    <location>
        <begin position="34"/>
        <end position="51"/>
    </location>
</feature>
<dbReference type="InterPro" id="IPR022533">
    <property type="entry name" value="Cox20"/>
</dbReference>
<dbReference type="EMBL" id="JAWJWF010000001">
    <property type="protein sequence ID" value="KAK6640382.1"/>
    <property type="molecule type" value="Genomic_DNA"/>
</dbReference>
<evidence type="ECO:0000256" key="5">
    <source>
        <dbReference type="ARBA" id="ARBA00022792"/>
    </source>
</evidence>
<evidence type="ECO:0000256" key="4">
    <source>
        <dbReference type="ARBA" id="ARBA00022692"/>
    </source>
</evidence>
<evidence type="ECO:0000256" key="9">
    <source>
        <dbReference type="SAM" id="Phobius"/>
    </source>
</evidence>
<name>A0ABR1BE89_POLSC</name>
<dbReference type="Pfam" id="PF12597">
    <property type="entry name" value="Cox20"/>
    <property type="match status" value="1"/>
</dbReference>
<protein>
    <recommendedName>
        <fullName evidence="3">Cytochrome c oxidase assembly protein COX20, mitochondrial</fullName>
    </recommendedName>
</protein>
<sequence length="105" mass="11932">MGDIEEEVNGPIVGEPVMFLGRDLRKIPCFRNSFIFGISTGIASGLITFMFTSKPRFSTHIAFGMLWLGVFGYWIPCRIKFESKRATELDVSIRRLRNLTSTPLK</sequence>
<comment type="caution">
    <text evidence="10">The sequence shown here is derived from an EMBL/GenBank/DDBJ whole genome shotgun (WGS) entry which is preliminary data.</text>
</comment>
<evidence type="ECO:0000256" key="7">
    <source>
        <dbReference type="ARBA" id="ARBA00023128"/>
    </source>
</evidence>
<keyword evidence="11" id="KW-1185">Reference proteome</keyword>
<comment type="similarity">
    <text evidence="2">Belongs to the COX20 family.</text>
</comment>
<evidence type="ECO:0000256" key="6">
    <source>
        <dbReference type="ARBA" id="ARBA00022989"/>
    </source>
</evidence>